<sequence>MIPDDRFKYAYVGFKCNFEVNRTRPGLKLKNKSSKCYNCSSSFRVVLRSSEFIIASHNMVHNHPCSRVYMQNDPWNRRLTVEEKVNVEPLLQRSHSSDEIIMHVKEKYHKDITRIDVKNMKAAVTK</sequence>
<reference evidence="1" key="1">
    <citation type="submission" date="2022-06" db="EMBL/GenBank/DDBJ databases">
        <authorList>
            <person name="Berger JAMES D."/>
            <person name="Berger JAMES D."/>
        </authorList>
    </citation>
    <scope>NUCLEOTIDE SEQUENCE [LARGE SCALE GENOMIC DNA]</scope>
</reference>
<name>A0AA85IU01_TRIRE</name>
<evidence type="ECO:0008006" key="3">
    <source>
        <dbReference type="Google" id="ProtNLM"/>
    </source>
</evidence>
<accession>A0AA85IU01</accession>
<evidence type="ECO:0000313" key="1">
    <source>
        <dbReference type="Proteomes" id="UP000050795"/>
    </source>
</evidence>
<evidence type="ECO:0000313" key="2">
    <source>
        <dbReference type="WBParaSite" id="TREG1_108080.1"/>
    </source>
</evidence>
<dbReference type="WBParaSite" id="TREG1_108080.1">
    <property type="protein sequence ID" value="TREG1_108080.1"/>
    <property type="gene ID" value="TREG1_108080"/>
</dbReference>
<dbReference type="Proteomes" id="UP000050795">
    <property type="component" value="Unassembled WGS sequence"/>
</dbReference>
<proteinExistence type="predicted"/>
<dbReference type="AlphaFoldDB" id="A0AA85IU01"/>
<reference evidence="2" key="2">
    <citation type="submission" date="2023-11" db="UniProtKB">
        <authorList>
            <consortium name="WormBaseParasite"/>
        </authorList>
    </citation>
    <scope>IDENTIFICATION</scope>
</reference>
<organism evidence="1 2">
    <name type="scientific">Trichobilharzia regenti</name>
    <name type="common">Nasal bird schistosome</name>
    <dbReference type="NCBI Taxonomy" id="157069"/>
    <lineage>
        <taxon>Eukaryota</taxon>
        <taxon>Metazoa</taxon>
        <taxon>Spiralia</taxon>
        <taxon>Lophotrochozoa</taxon>
        <taxon>Platyhelminthes</taxon>
        <taxon>Trematoda</taxon>
        <taxon>Digenea</taxon>
        <taxon>Strigeidida</taxon>
        <taxon>Schistosomatoidea</taxon>
        <taxon>Schistosomatidae</taxon>
        <taxon>Trichobilharzia</taxon>
    </lineage>
</organism>
<protein>
    <recommendedName>
        <fullName evidence="3">FAR1 domain-containing protein</fullName>
    </recommendedName>
</protein>
<keyword evidence="1" id="KW-1185">Reference proteome</keyword>